<dbReference type="AlphaFoldDB" id="A0A4R5UST8"/>
<protein>
    <submittedName>
        <fullName evidence="8">Entericidin A/B family lipoprotein</fullName>
    </submittedName>
</protein>
<keyword evidence="2" id="KW-1003">Cell membrane</keyword>
<dbReference type="Pfam" id="PF08085">
    <property type="entry name" value="Entericidin"/>
    <property type="match status" value="1"/>
</dbReference>
<reference evidence="8 9" key="1">
    <citation type="submission" date="2019-03" db="EMBL/GenBank/DDBJ databases">
        <title>Ruegeria lutea sp. nov., a novel strain, isolated from marine sediment, the Masan Bay, South Korea.</title>
        <authorList>
            <person name="Kim J."/>
            <person name="Kim D.-Y."/>
            <person name="Lee S.-S."/>
        </authorList>
    </citation>
    <scope>NUCLEOTIDE SEQUENCE [LARGE SCALE GENOMIC DNA]</scope>
    <source>
        <strain evidence="8 9">318-1</strain>
    </source>
</reference>
<keyword evidence="6 8" id="KW-0449">Lipoprotein</keyword>
<accession>A0A4R5UST8</accession>
<organism evidence="8 9">
    <name type="scientific">Antarcticimicrobium luteum</name>
    <dbReference type="NCBI Taxonomy" id="2547397"/>
    <lineage>
        <taxon>Bacteria</taxon>
        <taxon>Pseudomonadati</taxon>
        <taxon>Pseudomonadota</taxon>
        <taxon>Alphaproteobacteria</taxon>
        <taxon>Rhodobacterales</taxon>
        <taxon>Paracoccaceae</taxon>
        <taxon>Antarcticimicrobium</taxon>
    </lineage>
</organism>
<evidence type="ECO:0000256" key="4">
    <source>
        <dbReference type="ARBA" id="ARBA00023136"/>
    </source>
</evidence>
<evidence type="ECO:0000256" key="2">
    <source>
        <dbReference type="ARBA" id="ARBA00022475"/>
    </source>
</evidence>
<evidence type="ECO:0000256" key="6">
    <source>
        <dbReference type="ARBA" id="ARBA00023288"/>
    </source>
</evidence>
<comment type="caution">
    <text evidence="8">The sequence shown here is derived from an EMBL/GenBank/DDBJ whole genome shotgun (WGS) entry which is preliminary data.</text>
</comment>
<dbReference type="InterPro" id="IPR012556">
    <property type="entry name" value="Entericidin"/>
</dbReference>
<evidence type="ECO:0000313" key="8">
    <source>
        <dbReference type="EMBL" id="TDK42189.1"/>
    </source>
</evidence>
<gene>
    <name evidence="8" type="ORF">E1832_18780</name>
</gene>
<proteinExistence type="inferred from homology"/>
<name>A0A4R5UST8_9RHOB</name>
<sequence>MTRMFVFGLALLALAACETTKGAGRDLRKAGDAIENVAGDVQKKL</sequence>
<feature type="signal peptide" evidence="7">
    <location>
        <begin position="1"/>
        <end position="15"/>
    </location>
</feature>
<keyword evidence="9" id="KW-1185">Reference proteome</keyword>
<keyword evidence="3 7" id="KW-0732">Signal</keyword>
<dbReference type="GO" id="GO:0009636">
    <property type="term" value="P:response to toxic substance"/>
    <property type="evidence" value="ECO:0007669"/>
    <property type="project" value="InterPro"/>
</dbReference>
<keyword evidence="4" id="KW-0472">Membrane</keyword>
<dbReference type="PROSITE" id="PS51257">
    <property type="entry name" value="PROKAR_LIPOPROTEIN"/>
    <property type="match status" value="1"/>
</dbReference>
<evidence type="ECO:0000256" key="5">
    <source>
        <dbReference type="ARBA" id="ARBA00023139"/>
    </source>
</evidence>
<dbReference type="Proteomes" id="UP000295301">
    <property type="component" value="Unassembled WGS sequence"/>
</dbReference>
<evidence type="ECO:0000256" key="7">
    <source>
        <dbReference type="SAM" id="SignalP"/>
    </source>
</evidence>
<feature type="chain" id="PRO_5020333966" evidence="7">
    <location>
        <begin position="16"/>
        <end position="45"/>
    </location>
</feature>
<dbReference type="EMBL" id="SMUV01000073">
    <property type="protein sequence ID" value="TDK42189.1"/>
    <property type="molecule type" value="Genomic_DNA"/>
</dbReference>
<comment type="similarity">
    <text evidence="1">Belongs to the EcnA/EcnB lipoprotein family.</text>
</comment>
<evidence type="ECO:0000256" key="3">
    <source>
        <dbReference type="ARBA" id="ARBA00022729"/>
    </source>
</evidence>
<evidence type="ECO:0000256" key="1">
    <source>
        <dbReference type="ARBA" id="ARBA00010296"/>
    </source>
</evidence>
<dbReference type="GO" id="GO:0016020">
    <property type="term" value="C:membrane"/>
    <property type="evidence" value="ECO:0007669"/>
    <property type="project" value="InterPro"/>
</dbReference>
<dbReference type="RefSeq" id="WP_133361318.1">
    <property type="nucleotide sequence ID" value="NZ_SMUV01000073.1"/>
</dbReference>
<keyword evidence="5" id="KW-0564">Palmitate</keyword>
<evidence type="ECO:0000313" key="9">
    <source>
        <dbReference type="Proteomes" id="UP000295301"/>
    </source>
</evidence>